<keyword evidence="6" id="KW-0539">Nucleus</keyword>
<dbReference type="Pfam" id="PF10491">
    <property type="entry name" value="Nrf1_DNA-bind"/>
    <property type="match status" value="1"/>
</dbReference>
<dbReference type="Proteomes" id="UP000694546">
    <property type="component" value="Chromosome 19"/>
</dbReference>
<evidence type="ECO:0000256" key="5">
    <source>
        <dbReference type="ARBA" id="ARBA00023163"/>
    </source>
</evidence>
<keyword evidence="5" id="KW-0804">Transcription</keyword>
<evidence type="ECO:0000256" key="7">
    <source>
        <dbReference type="SAM" id="MobiDB-lite"/>
    </source>
</evidence>
<dbReference type="PRINTS" id="PR01217">
    <property type="entry name" value="PRICHEXTENSN"/>
</dbReference>
<comment type="similarity">
    <text evidence="2">Belongs to the NRF1/Ewg family.</text>
</comment>
<keyword evidence="4" id="KW-0238">DNA-binding</keyword>
<evidence type="ECO:0000256" key="3">
    <source>
        <dbReference type="ARBA" id="ARBA00023015"/>
    </source>
</evidence>
<dbReference type="GO" id="GO:0006357">
    <property type="term" value="P:regulation of transcription by RNA polymerase II"/>
    <property type="evidence" value="ECO:0007669"/>
    <property type="project" value="InterPro"/>
</dbReference>
<dbReference type="GO" id="GO:0003700">
    <property type="term" value="F:DNA-binding transcription factor activity"/>
    <property type="evidence" value="ECO:0007669"/>
    <property type="project" value="InterPro"/>
</dbReference>
<dbReference type="Ensembl" id="ENSGMOT00000059837.1">
    <property type="protein sequence ID" value="ENSGMOP00000026927.1"/>
    <property type="gene ID" value="ENSGMOG00000015580.2"/>
</dbReference>
<feature type="compositionally biased region" description="Pro residues" evidence="7">
    <location>
        <begin position="299"/>
        <end position="313"/>
    </location>
</feature>
<reference evidence="9" key="2">
    <citation type="submission" date="2025-09" db="UniProtKB">
        <authorList>
            <consortium name="Ensembl"/>
        </authorList>
    </citation>
    <scope>IDENTIFICATION</scope>
</reference>
<name>A0A8C5AA83_GADMO</name>
<feature type="region of interest" description="Disordered" evidence="7">
    <location>
        <begin position="97"/>
        <end position="122"/>
    </location>
</feature>
<dbReference type="GO" id="GO:0005634">
    <property type="term" value="C:nucleus"/>
    <property type="evidence" value="ECO:0007669"/>
    <property type="project" value="UniProtKB-SubCell"/>
</dbReference>
<feature type="domain" description="Nuclear respiratory factor 1 NLS/DNA-binding dimerisation" evidence="8">
    <location>
        <begin position="314"/>
        <end position="440"/>
    </location>
</feature>
<dbReference type="GeneTree" id="ENSGT00390000006835"/>
<evidence type="ECO:0000259" key="8">
    <source>
        <dbReference type="Pfam" id="PF10491"/>
    </source>
</evidence>
<proteinExistence type="inferred from homology"/>
<evidence type="ECO:0000256" key="4">
    <source>
        <dbReference type="ARBA" id="ARBA00023125"/>
    </source>
</evidence>
<evidence type="ECO:0000313" key="10">
    <source>
        <dbReference type="Proteomes" id="UP000694546"/>
    </source>
</evidence>
<dbReference type="InterPro" id="IPR039142">
    <property type="entry name" value="NRF1/Ewg"/>
</dbReference>
<dbReference type="AlphaFoldDB" id="A0A8C5AA83"/>
<keyword evidence="3" id="KW-0805">Transcription regulation</keyword>
<organism evidence="9 10">
    <name type="scientific">Gadus morhua</name>
    <name type="common">Atlantic cod</name>
    <dbReference type="NCBI Taxonomy" id="8049"/>
    <lineage>
        <taxon>Eukaryota</taxon>
        <taxon>Metazoa</taxon>
        <taxon>Chordata</taxon>
        <taxon>Craniata</taxon>
        <taxon>Vertebrata</taxon>
        <taxon>Euteleostomi</taxon>
        <taxon>Actinopterygii</taxon>
        <taxon>Neopterygii</taxon>
        <taxon>Teleostei</taxon>
        <taxon>Neoteleostei</taxon>
        <taxon>Acanthomorphata</taxon>
        <taxon>Zeiogadaria</taxon>
        <taxon>Gadariae</taxon>
        <taxon>Gadiformes</taxon>
        <taxon>Gadoidei</taxon>
        <taxon>Gadidae</taxon>
        <taxon>Gadus</taxon>
    </lineage>
</organism>
<gene>
    <name evidence="9" type="primary">nrf1</name>
</gene>
<protein>
    <recommendedName>
        <fullName evidence="8">Nuclear respiratory factor 1 NLS/DNA-binding dimerisation domain-containing protein</fullName>
    </recommendedName>
</protein>
<dbReference type="InterPro" id="IPR019525">
    <property type="entry name" value="Nrf1_NLS/DNA-bd_dimer"/>
</dbReference>
<evidence type="ECO:0000256" key="2">
    <source>
        <dbReference type="ARBA" id="ARBA00005713"/>
    </source>
</evidence>
<dbReference type="GO" id="GO:0003677">
    <property type="term" value="F:DNA binding"/>
    <property type="evidence" value="ECO:0007669"/>
    <property type="project" value="UniProtKB-KW"/>
</dbReference>
<sequence length="692" mass="72315">MTEVFDSLPPPSSLPVSLSLLPPPSLYPLSLLPPPSLSLSSVLPISLSPVSLPAPFSPVSLSPLPSPSPVSLPLRPLSLSLPPPSLVSRYPLPPPSPSPISLPPPSSLPHLSPPPSSLPHLSPPSLLPHLSLPPPSSLSLLPPISLSPLPPPSLSLLSPRLSPPSFLSLSLPPPSSPVSLPLPPPLSFSPSSLRRISPPSPSLSPPPSSLPISLSLLPLSSLSLLPPPSLSLLPSPRLSPSSLPRLSLSSVLPISLSPSLLPPLSLSPLPPPSPVSLSLLPPLSLPPPSRSPSSLYSPPSLPSLSPPSSPPPQVRKYKSMMLEDLENALAEHAPAGGDMASELPPLTIDGIPVSVDKMTQAQLRAFIPEMLKYSTGRGKPGWGKESCKPVWWPEDIPWANVRSDVRTEEQKQRVSWTQALRTIVKNCYSQHGREDLLYAFEDHQVAPPAPQHHHMTIPQSHIAQLVPSQTVVQTVNNPDGTVSLIQVGTGHTVATLADASELPGVTVAQVNYSTVTDECWPFTPSQLVFAPHQMMCRAGQTEMSPHIINWATLQGGEMTIQTTQASEATQAVASLAEAAVAASQDMQPGATVTMALNSEAAAHAVATLAEATLQGGGQIVLAGETAAAVGALAGVQDATGLVQIPVSMYQTVVTSLAQGNRPVQVAMAPVATRVDNTVTLDGQAVEVVTLEQ</sequence>
<feature type="region of interest" description="Disordered" evidence="7">
    <location>
        <begin position="288"/>
        <end position="315"/>
    </location>
</feature>
<keyword evidence="10" id="KW-1185">Reference proteome</keyword>
<comment type="subcellular location">
    <subcellularLocation>
        <location evidence="1">Nucleus</location>
    </subcellularLocation>
</comment>
<dbReference type="PANTHER" id="PTHR20338">
    <property type="entry name" value="NUCLEAR RESPIRATORY FACTOR 1"/>
    <property type="match status" value="1"/>
</dbReference>
<evidence type="ECO:0000256" key="1">
    <source>
        <dbReference type="ARBA" id="ARBA00004123"/>
    </source>
</evidence>
<reference evidence="9" key="1">
    <citation type="submission" date="2025-08" db="UniProtKB">
        <authorList>
            <consortium name="Ensembl"/>
        </authorList>
    </citation>
    <scope>IDENTIFICATION</scope>
</reference>
<accession>A0A8C5AA83</accession>
<evidence type="ECO:0000313" key="9">
    <source>
        <dbReference type="Ensembl" id="ENSGMOP00000026927.1"/>
    </source>
</evidence>
<evidence type="ECO:0000256" key="6">
    <source>
        <dbReference type="ARBA" id="ARBA00023242"/>
    </source>
</evidence>